<dbReference type="EMBL" id="GBRH01236657">
    <property type="protein sequence ID" value="JAD61238.1"/>
    <property type="molecule type" value="Transcribed_RNA"/>
</dbReference>
<dbReference type="AlphaFoldDB" id="A0A0A9BGG6"/>
<reference evidence="1" key="2">
    <citation type="journal article" date="2015" name="Data Brief">
        <title>Shoot transcriptome of the giant reed, Arundo donax.</title>
        <authorList>
            <person name="Barrero R.A."/>
            <person name="Guerrero F.D."/>
            <person name="Moolhuijzen P."/>
            <person name="Goolsby J.A."/>
            <person name="Tidwell J."/>
            <person name="Bellgard S.E."/>
            <person name="Bellgard M.I."/>
        </authorList>
    </citation>
    <scope>NUCLEOTIDE SEQUENCE</scope>
    <source>
        <tissue evidence="1">Shoot tissue taken approximately 20 cm above the soil surface</tissue>
    </source>
</reference>
<protein>
    <submittedName>
        <fullName evidence="1">Uncharacterized protein</fullName>
    </submittedName>
</protein>
<name>A0A0A9BGG6_ARUDO</name>
<reference evidence="1" key="1">
    <citation type="submission" date="2014-09" db="EMBL/GenBank/DDBJ databases">
        <authorList>
            <person name="Magalhaes I.L.F."/>
            <person name="Oliveira U."/>
            <person name="Santos F.R."/>
            <person name="Vidigal T.H.D.A."/>
            <person name="Brescovit A.D."/>
            <person name="Santos A.J."/>
        </authorList>
    </citation>
    <scope>NUCLEOTIDE SEQUENCE</scope>
    <source>
        <tissue evidence="1">Shoot tissue taken approximately 20 cm above the soil surface</tissue>
    </source>
</reference>
<organism evidence="1">
    <name type="scientific">Arundo donax</name>
    <name type="common">Giant reed</name>
    <name type="synonym">Donax arundinaceus</name>
    <dbReference type="NCBI Taxonomy" id="35708"/>
    <lineage>
        <taxon>Eukaryota</taxon>
        <taxon>Viridiplantae</taxon>
        <taxon>Streptophyta</taxon>
        <taxon>Embryophyta</taxon>
        <taxon>Tracheophyta</taxon>
        <taxon>Spermatophyta</taxon>
        <taxon>Magnoliopsida</taxon>
        <taxon>Liliopsida</taxon>
        <taxon>Poales</taxon>
        <taxon>Poaceae</taxon>
        <taxon>PACMAD clade</taxon>
        <taxon>Arundinoideae</taxon>
        <taxon>Arundineae</taxon>
        <taxon>Arundo</taxon>
    </lineage>
</organism>
<accession>A0A0A9BGG6</accession>
<evidence type="ECO:0000313" key="1">
    <source>
        <dbReference type="EMBL" id="JAD61238.1"/>
    </source>
</evidence>
<proteinExistence type="predicted"/>
<sequence>MAVFKPCTSSRVKIFSIAAMEALAALSEICRHASHSAAFSFASI</sequence>